<evidence type="ECO:0000256" key="3">
    <source>
        <dbReference type="SAM" id="MobiDB-lite"/>
    </source>
</evidence>
<evidence type="ECO:0000256" key="1">
    <source>
        <dbReference type="ARBA" id="ARBA00010657"/>
    </source>
</evidence>
<keyword evidence="2" id="KW-0175">Coiled coil</keyword>
<feature type="coiled-coil region" evidence="2">
    <location>
        <begin position="265"/>
        <end position="299"/>
    </location>
</feature>
<sequence length="437" mass="50737">MANGKPDMSCARVKTYTAAKIGASERHNERKNTDYGNVNVDPERIPMNVHFKDPEGRSYMDILREKDAAGVATLRGLRQDAKLFDELVLDVNTMYFEEHGGYEYAKEFFAEAYRFACEKYGGDERIISAVMHADEINKAATEELGKAVYHYHLHVIALPVVEKEVLWSKRCKDPALRGTVKEVVNQISHSKKWESRTPMLDEHGQPILRSNGKPKFIPSYSVLQDEFHSHMVEHGFTGFQRGERGSTVEHLSSLQYQIEKDTERLALGEEKIALGEERLEEIEKATKKATERLQKVQIRYDKDRRVHRMYSELESLGKKGLTGKYSLEPKDYNDLVSMAKEGIASRGEIGRLQDTIFQNQRRISSLYRNVEMLERKLAEITARYEKLIELTRPYLEAVQRFPEKVKMFFEKLLPPREHPHEQETRITKKQNRDDRAR</sequence>
<evidence type="ECO:0000256" key="2">
    <source>
        <dbReference type="SAM" id="Coils"/>
    </source>
</evidence>
<reference evidence="4 5" key="1">
    <citation type="journal article" date="2019" name="Nat. Med.">
        <title>A library of human gut bacterial isolates paired with longitudinal multiomics data enables mechanistic microbiome research.</title>
        <authorList>
            <person name="Poyet M."/>
            <person name="Groussin M."/>
            <person name="Gibbons S.M."/>
            <person name="Avila-Pacheco J."/>
            <person name="Jiang X."/>
            <person name="Kearney S.M."/>
            <person name="Perrotta A.R."/>
            <person name="Berdy B."/>
            <person name="Zhao S."/>
            <person name="Lieberman T.D."/>
            <person name="Swanson P.K."/>
            <person name="Smith M."/>
            <person name="Roesemann S."/>
            <person name="Alexander J.E."/>
            <person name="Rich S.A."/>
            <person name="Livny J."/>
            <person name="Vlamakis H."/>
            <person name="Clish C."/>
            <person name="Bullock K."/>
            <person name="Deik A."/>
            <person name="Scott J."/>
            <person name="Pierce K.A."/>
            <person name="Xavier R.J."/>
            <person name="Alm E.J."/>
        </authorList>
    </citation>
    <scope>NUCLEOTIDE SEQUENCE [LARGE SCALE GENOMIC DNA]</scope>
    <source>
        <strain evidence="4 5">BIOML-A4</strain>
    </source>
</reference>
<name>A0A6L6LX13_9FIRM</name>
<evidence type="ECO:0000313" key="5">
    <source>
        <dbReference type="Proteomes" id="UP000472755"/>
    </source>
</evidence>
<proteinExistence type="inferred from homology"/>
<dbReference type="AlphaFoldDB" id="A0A6L6LX13"/>
<dbReference type="EMBL" id="WMZU01000040">
    <property type="protein sequence ID" value="MTS28888.1"/>
    <property type="molecule type" value="Genomic_DNA"/>
</dbReference>
<comment type="similarity">
    <text evidence="1">Belongs to the plasmid mobilization pre family.</text>
</comment>
<gene>
    <name evidence="4" type="ORF">GMD59_16595</name>
</gene>
<dbReference type="Proteomes" id="UP000472755">
    <property type="component" value="Unassembled WGS sequence"/>
</dbReference>
<dbReference type="Gene3D" id="3.30.930.30">
    <property type="match status" value="1"/>
</dbReference>
<organism evidence="4 5">
    <name type="scientific">Ruthenibacterium lactatiformans</name>
    <dbReference type="NCBI Taxonomy" id="1550024"/>
    <lineage>
        <taxon>Bacteria</taxon>
        <taxon>Bacillati</taxon>
        <taxon>Bacillota</taxon>
        <taxon>Clostridia</taxon>
        <taxon>Eubacteriales</taxon>
        <taxon>Oscillospiraceae</taxon>
        <taxon>Ruthenibacterium</taxon>
    </lineage>
</organism>
<feature type="coiled-coil region" evidence="2">
    <location>
        <begin position="363"/>
        <end position="390"/>
    </location>
</feature>
<dbReference type="CDD" id="cd17242">
    <property type="entry name" value="MobM_relaxase"/>
    <property type="match status" value="1"/>
</dbReference>
<dbReference type="InterPro" id="IPR001668">
    <property type="entry name" value="Mob_Pre"/>
</dbReference>
<protein>
    <submittedName>
        <fullName evidence="4">Plasmid recombination protein</fullName>
    </submittedName>
</protein>
<accession>A0A6L6LX13</accession>
<evidence type="ECO:0000313" key="4">
    <source>
        <dbReference type="EMBL" id="MTS28888.1"/>
    </source>
</evidence>
<dbReference type="GO" id="GO:0006310">
    <property type="term" value="P:DNA recombination"/>
    <property type="evidence" value="ECO:0007669"/>
    <property type="project" value="InterPro"/>
</dbReference>
<dbReference type="Pfam" id="PF01076">
    <property type="entry name" value="Mob_Pre"/>
    <property type="match status" value="1"/>
</dbReference>
<comment type="caution">
    <text evidence="4">The sequence shown here is derived from an EMBL/GenBank/DDBJ whole genome shotgun (WGS) entry which is preliminary data.</text>
</comment>
<dbReference type="GO" id="GO:0003677">
    <property type="term" value="F:DNA binding"/>
    <property type="evidence" value="ECO:0007669"/>
    <property type="project" value="InterPro"/>
</dbReference>
<dbReference type="RefSeq" id="WP_155202370.1">
    <property type="nucleotide sequence ID" value="NZ_WMZN01000042.1"/>
</dbReference>
<feature type="region of interest" description="Disordered" evidence="3">
    <location>
        <begin position="413"/>
        <end position="437"/>
    </location>
</feature>